<evidence type="ECO:0000259" key="1">
    <source>
        <dbReference type="Pfam" id="PF10077"/>
    </source>
</evidence>
<proteinExistence type="predicted"/>
<dbReference type="Proteomes" id="UP001501600">
    <property type="component" value="Unassembled WGS sequence"/>
</dbReference>
<reference evidence="3" key="1">
    <citation type="journal article" date="2019" name="Int. J. Syst. Evol. Microbiol.">
        <title>The Global Catalogue of Microorganisms (GCM) 10K type strain sequencing project: providing services to taxonomists for standard genome sequencing and annotation.</title>
        <authorList>
            <consortium name="The Broad Institute Genomics Platform"/>
            <consortium name="The Broad Institute Genome Sequencing Center for Infectious Disease"/>
            <person name="Wu L."/>
            <person name="Ma J."/>
        </authorList>
    </citation>
    <scope>NUCLEOTIDE SEQUENCE [LARGE SCALE GENOMIC DNA]</scope>
    <source>
        <strain evidence="3">JCM 18720</strain>
    </source>
</reference>
<keyword evidence="3" id="KW-1185">Reference proteome</keyword>
<evidence type="ECO:0000313" key="2">
    <source>
        <dbReference type="EMBL" id="GAA5191762.1"/>
    </source>
</evidence>
<dbReference type="RefSeq" id="WP_345316853.1">
    <property type="nucleotide sequence ID" value="NZ_BAABLF010000012.1"/>
</dbReference>
<name>A0ABP9S8P1_9GAMM</name>
<accession>A0ABP9S8P1</accession>
<gene>
    <name evidence="2" type="ORF">GCM10025772_19370</name>
</gene>
<feature type="domain" description="DUF2314" evidence="1">
    <location>
        <begin position="38"/>
        <end position="104"/>
    </location>
</feature>
<dbReference type="EMBL" id="BAABLF010000012">
    <property type="protein sequence ID" value="GAA5191762.1"/>
    <property type="molecule type" value="Genomic_DNA"/>
</dbReference>
<dbReference type="PANTHER" id="PTHR38743:SF2">
    <property type="entry name" value="DUF2185 DOMAIN-CONTAINING PROTEIN"/>
    <property type="match status" value="1"/>
</dbReference>
<comment type="caution">
    <text evidence="2">The sequence shown here is derived from an EMBL/GenBank/DDBJ whole genome shotgun (WGS) entry which is preliminary data.</text>
</comment>
<dbReference type="Pfam" id="PF10077">
    <property type="entry name" value="DUF2314"/>
    <property type="match status" value="1"/>
</dbReference>
<sequence>MLPTYETDHFVLDNAEELNEQYPETFWIPDKTKRVSLPLGALVKLIFSMEETEGSETTSVERMWVEVIKVETGHYVGRLDNDPYGSDCVKSDTTFNFCSYHIIDIYEDDT</sequence>
<organism evidence="2 3">
    <name type="scientific">Ferrimonas gelatinilytica</name>
    <dbReference type="NCBI Taxonomy" id="1255257"/>
    <lineage>
        <taxon>Bacteria</taxon>
        <taxon>Pseudomonadati</taxon>
        <taxon>Pseudomonadota</taxon>
        <taxon>Gammaproteobacteria</taxon>
        <taxon>Alteromonadales</taxon>
        <taxon>Ferrimonadaceae</taxon>
        <taxon>Ferrimonas</taxon>
    </lineage>
</organism>
<protein>
    <recommendedName>
        <fullName evidence="1">DUF2314 domain-containing protein</fullName>
    </recommendedName>
</protein>
<dbReference type="PANTHER" id="PTHR38743">
    <property type="entry name" value="SIMILAR TO GLYOXYLASE I FAMILY PROTEIN"/>
    <property type="match status" value="1"/>
</dbReference>
<evidence type="ECO:0000313" key="3">
    <source>
        <dbReference type="Proteomes" id="UP001501600"/>
    </source>
</evidence>
<dbReference type="InterPro" id="IPR018756">
    <property type="entry name" value="DUF2314"/>
</dbReference>